<protein>
    <submittedName>
        <fullName evidence="1">Uncharacterized protein</fullName>
    </submittedName>
</protein>
<evidence type="ECO:0000313" key="1">
    <source>
        <dbReference type="EMBL" id="KKW13005.1"/>
    </source>
</evidence>
<comment type="caution">
    <text evidence="1">The sequence shown here is derived from an EMBL/GenBank/DDBJ whole genome shotgun (WGS) entry which is preliminary data.</text>
</comment>
<dbReference type="Proteomes" id="UP000034588">
    <property type="component" value="Unassembled WGS sequence"/>
</dbReference>
<name>A0A0G1W333_9BACT</name>
<accession>A0A0G1W333</accession>
<gene>
    <name evidence="1" type="ORF">UY48_C0006G0058</name>
</gene>
<proteinExistence type="predicted"/>
<evidence type="ECO:0000313" key="2">
    <source>
        <dbReference type="Proteomes" id="UP000034588"/>
    </source>
</evidence>
<dbReference type="EMBL" id="LCQD01000006">
    <property type="protein sequence ID" value="KKW13005.1"/>
    <property type="molecule type" value="Genomic_DNA"/>
</dbReference>
<reference evidence="1 2" key="1">
    <citation type="journal article" date="2015" name="Nature">
        <title>rRNA introns, odd ribosomes, and small enigmatic genomes across a large radiation of phyla.</title>
        <authorList>
            <person name="Brown C.T."/>
            <person name="Hug L.A."/>
            <person name="Thomas B.C."/>
            <person name="Sharon I."/>
            <person name="Castelle C.J."/>
            <person name="Singh A."/>
            <person name="Wilkins M.J."/>
            <person name="Williams K.H."/>
            <person name="Banfield J.F."/>
        </authorList>
    </citation>
    <scope>NUCLEOTIDE SEQUENCE [LARGE SCALE GENOMIC DNA]</scope>
</reference>
<dbReference type="AlphaFoldDB" id="A0A0G1W333"/>
<sequence length="112" mass="12803">MHIYCWDEVHEETETRYVPKEFELLLEASGANNLAKAKMIAAWQDNSEYYGKDGINTQITSCEVEDGVIKAVGFFKLNNTDCRVLIYWSDNTISTETLINRDAAKWTTLKSS</sequence>
<organism evidence="1 2">
    <name type="scientific">Candidatus Gottesmanbacteria bacterium GW2011_GWB1_49_7</name>
    <dbReference type="NCBI Taxonomy" id="1618448"/>
    <lineage>
        <taxon>Bacteria</taxon>
        <taxon>Candidatus Gottesmaniibacteriota</taxon>
    </lineage>
</organism>